<dbReference type="EMBL" id="JAWDGP010006665">
    <property type="protein sequence ID" value="KAK3737189.1"/>
    <property type="molecule type" value="Genomic_DNA"/>
</dbReference>
<sequence length="78" mass="8760">MYKEFVGVVVASIASDPKNHNHVQRGRIVANTVECESDTWEVSDYTLSDAKREVLSQDSSAFTNLLTHLIIVFTSQLF</sequence>
<reference evidence="1" key="1">
    <citation type="journal article" date="2023" name="G3 (Bethesda)">
        <title>A reference genome for the long-term kleptoplast-retaining sea slug Elysia crispata morphotype clarki.</title>
        <authorList>
            <person name="Eastman K.E."/>
            <person name="Pendleton A.L."/>
            <person name="Shaikh M.A."/>
            <person name="Suttiyut T."/>
            <person name="Ogas R."/>
            <person name="Tomko P."/>
            <person name="Gavelis G."/>
            <person name="Widhalm J.R."/>
            <person name="Wisecaver J.H."/>
        </authorList>
    </citation>
    <scope>NUCLEOTIDE SEQUENCE</scope>
    <source>
        <strain evidence="1">ECLA1</strain>
    </source>
</reference>
<comment type="caution">
    <text evidence="1">The sequence shown here is derived from an EMBL/GenBank/DDBJ whole genome shotgun (WGS) entry which is preliminary data.</text>
</comment>
<evidence type="ECO:0000313" key="1">
    <source>
        <dbReference type="EMBL" id="KAK3737189.1"/>
    </source>
</evidence>
<proteinExistence type="predicted"/>
<dbReference type="Proteomes" id="UP001283361">
    <property type="component" value="Unassembled WGS sequence"/>
</dbReference>
<accession>A0AAE0Y8X5</accession>
<protein>
    <submittedName>
        <fullName evidence="1">Uncharacterized protein</fullName>
    </submittedName>
</protein>
<keyword evidence="2" id="KW-1185">Reference proteome</keyword>
<name>A0AAE0Y8X5_9GAST</name>
<evidence type="ECO:0000313" key="2">
    <source>
        <dbReference type="Proteomes" id="UP001283361"/>
    </source>
</evidence>
<organism evidence="1 2">
    <name type="scientific">Elysia crispata</name>
    <name type="common">lettuce slug</name>
    <dbReference type="NCBI Taxonomy" id="231223"/>
    <lineage>
        <taxon>Eukaryota</taxon>
        <taxon>Metazoa</taxon>
        <taxon>Spiralia</taxon>
        <taxon>Lophotrochozoa</taxon>
        <taxon>Mollusca</taxon>
        <taxon>Gastropoda</taxon>
        <taxon>Heterobranchia</taxon>
        <taxon>Euthyneura</taxon>
        <taxon>Panpulmonata</taxon>
        <taxon>Sacoglossa</taxon>
        <taxon>Placobranchoidea</taxon>
        <taxon>Plakobranchidae</taxon>
        <taxon>Elysia</taxon>
    </lineage>
</organism>
<gene>
    <name evidence="1" type="ORF">RRG08_016493</name>
</gene>
<dbReference type="AlphaFoldDB" id="A0AAE0Y8X5"/>